<evidence type="ECO:0000256" key="5">
    <source>
        <dbReference type="ARBA" id="ARBA00038359"/>
    </source>
</evidence>
<keyword evidence="3 7" id="KW-1133">Transmembrane helix</keyword>
<gene>
    <name evidence="9" type="ORF">N7530_000014</name>
</gene>
<comment type="subcellular location">
    <subcellularLocation>
        <location evidence="1">Membrane</location>
        <topology evidence="1">Multi-pass membrane protein</topology>
    </subcellularLocation>
</comment>
<dbReference type="InterPro" id="IPR052337">
    <property type="entry name" value="SAT4-like"/>
</dbReference>
<reference evidence="9" key="2">
    <citation type="journal article" date="2023" name="IMA Fungus">
        <title>Comparative genomic study of the Penicillium genus elucidates a diverse pangenome and 15 lateral gene transfer events.</title>
        <authorList>
            <person name="Petersen C."/>
            <person name="Sorensen T."/>
            <person name="Nielsen M.R."/>
            <person name="Sondergaard T.E."/>
            <person name="Sorensen J.L."/>
            <person name="Fitzpatrick D.A."/>
            <person name="Frisvad J.C."/>
            <person name="Nielsen K.L."/>
        </authorList>
    </citation>
    <scope>NUCLEOTIDE SEQUENCE</scope>
    <source>
        <strain evidence="9">IBT 17660</strain>
    </source>
</reference>
<comment type="similarity">
    <text evidence="5">Belongs to the SAT4 family.</text>
</comment>
<feature type="transmembrane region" description="Helical" evidence="7">
    <location>
        <begin position="60"/>
        <end position="81"/>
    </location>
</feature>
<keyword evidence="2 7" id="KW-0812">Transmembrane</keyword>
<sequence>MATDVMLIIIPMPWLARLRLPIARRLQLIGIFSIGILLVIIAMLRLPIGDRDVSQHQRHTWGAVEGFCAAFVANVPTLYSLRRRQDRKGPRDGAQRGENQGIEQLRLGCGQRLPCDTETLPRDGDSS</sequence>
<dbReference type="EMBL" id="JAPWDO010000001">
    <property type="protein sequence ID" value="KAJ5485714.1"/>
    <property type="molecule type" value="Genomic_DNA"/>
</dbReference>
<evidence type="ECO:0000259" key="8">
    <source>
        <dbReference type="Pfam" id="PF20684"/>
    </source>
</evidence>
<evidence type="ECO:0000313" key="10">
    <source>
        <dbReference type="Proteomes" id="UP001147760"/>
    </source>
</evidence>
<proteinExistence type="inferred from homology"/>
<reference evidence="9" key="1">
    <citation type="submission" date="2022-12" db="EMBL/GenBank/DDBJ databases">
        <authorList>
            <person name="Petersen C."/>
        </authorList>
    </citation>
    <scope>NUCLEOTIDE SEQUENCE</scope>
    <source>
        <strain evidence="9">IBT 17660</strain>
    </source>
</reference>
<evidence type="ECO:0000256" key="4">
    <source>
        <dbReference type="ARBA" id="ARBA00023136"/>
    </source>
</evidence>
<protein>
    <recommendedName>
        <fullName evidence="8">Rhodopsin domain-containing protein</fullName>
    </recommendedName>
</protein>
<dbReference type="AlphaFoldDB" id="A0A9X0BV06"/>
<evidence type="ECO:0000256" key="1">
    <source>
        <dbReference type="ARBA" id="ARBA00004141"/>
    </source>
</evidence>
<keyword evidence="4 7" id="KW-0472">Membrane</keyword>
<dbReference type="Pfam" id="PF20684">
    <property type="entry name" value="Fung_rhodopsin"/>
    <property type="match status" value="1"/>
</dbReference>
<dbReference type="GO" id="GO:0016020">
    <property type="term" value="C:membrane"/>
    <property type="evidence" value="ECO:0007669"/>
    <property type="project" value="UniProtKB-SubCell"/>
</dbReference>
<feature type="transmembrane region" description="Helical" evidence="7">
    <location>
        <begin position="26"/>
        <end position="48"/>
    </location>
</feature>
<dbReference type="OrthoDB" id="2988756at2759"/>
<evidence type="ECO:0000256" key="7">
    <source>
        <dbReference type="SAM" id="Phobius"/>
    </source>
</evidence>
<feature type="region of interest" description="Disordered" evidence="6">
    <location>
        <begin position="83"/>
        <end position="103"/>
    </location>
</feature>
<dbReference type="InterPro" id="IPR049326">
    <property type="entry name" value="Rhodopsin_dom_fungi"/>
</dbReference>
<dbReference type="PANTHER" id="PTHR33048">
    <property type="entry name" value="PTH11-LIKE INTEGRAL MEMBRANE PROTEIN (AFU_ORTHOLOGUE AFUA_5G11245)"/>
    <property type="match status" value="1"/>
</dbReference>
<dbReference type="Proteomes" id="UP001147760">
    <property type="component" value="Unassembled WGS sequence"/>
</dbReference>
<keyword evidence="10" id="KW-1185">Reference proteome</keyword>
<name>A0A9X0BV06_9EURO</name>
<feature type="domain" description="Rhodopsin" evidence="8">
    <location>
        <begin position="1"/>
        <end position="83"/>
    </location>
</feature>
<evidence type="ECO:0000256" key="6">
    <source>
        <dbReference type="SAM" id="MobiDB-lite"/>
    </source>
</evidence>
<dbReference type="PANTHER" id="PTHR33048:SF166">
    <property type="entry name" value="PTH11-LIKE INTEGRAL MEMBRANE PROTEIN"/>
    <property type="match status" value="1"/>
</dbReference>
<organism evidence="9 10">
    <name type="scientific">Penicillium desertorum</name>
    <dbReference type="NCBI Taxonomy" id="1303715"/>
    <lineage>
        <taxon>Eukaryota</taxon>
        <taxon>Fungi</taxon>
        <taxon>Dikarya</taxon>
        <taxon>Ascomycota</taxon>
        <taxon>Pezizomycotina</taxon>
        <taxon>Eurotiomycetes</taxon>
        <taxon>Eurotiomycetidae</taxon>
        <taxon>Eurotiales</taxon>
        <taxon>Aspergillaceae</taxon>
        <taxon>Penicillium</taxon>
    </lineage>
</organism>
<evidence type="ECO:0000256" key="3">
    <source>
        <dbReference type="ARBA" id="ARBA00022989"/>
    </source>
</evidence>
<evidence type="ECO:0000313" key="9">
    <source>
        <dbReference type="EMBL" id="KAJ5485714.1"/>
    </source>
</evidence>
<evidence type="ECO:0000256" key="2">
    <source>
        <dbReference type="ARBA" id="ARBA00022692"/>
    </source>
</evidence>
<accession>A0A9X0BV06</accession>
<comment type="caution">
    <text evidence="9">The sequence shown here is derived from an EMBL/GenBank/DDBJ whole genome shotgun (WGS) entry which is preliminary data.</text>
</comment>